<feature type="transmembrane region" description="Helical" evidence="1">
    <location>
        <begin position="20"/>
        <end position="38"/>
    </location>
</feature>
<comment type="caution">
    <text evidence="2">The sequence shown here is derived from an EMBL/GenBank/DDBJ whole genome shotgun (WGS) entry which is preliminary data.</text>
</comment>
<sequence>MDPVRPNVGGAGARSSVRRPGLAVFALAATGIGLIFYAKNNSMRRNEQAQKKAEGAYYVSVDRSGGGI</sequence>
<keyword evidence="3" id="KW-1185">Reference proteome</keyword>
<dbReference type="EMBL" id="JAGPXC010000001">
    <property type="protein sequence ID" value="KAH6659656.1"/>
    <property type="molecule type" value="Genomic_DNA"/>
</dbReference>
<evidence type="ECO:0000313" key="2">
    <source>
        <dbReference type="EMBL" id="KAH6659656.1"/>
    </source>
</evidence>
<name>A0A9P9A1K7_9PEZI</name>
<dbReference type="AlphaFoldDB" id="A0A9P9A1K7"/>
<accession>A0A9P9A1K7</accession>
<gene>
    <name evidence="2" type="ORF">BKA67DRAFT_652880</name>
</gene>
<reference evidence="2" key="1">
    <citation type="journal article" date="2021" name="Nat. Commun.">
        <title>Genetic determinants of endophytism in the Arabidopsis root mycobiome.</title>
        <authorList>
            <person name="Mesny F."/>
            <person name="Miyauchi S."/>
            <person name="Thiergart T."/>
            <person name="Pickel B."/>
            <person name="Atanasova L."/>
            <person name="Karlsson M."/>
            <person name="Huettel B."/>
            <person name="Barry K.W."/>
            <person name="Haridas S."/>
            <person name="Chen C."/>
            <person name="Bauer D."/>
            <person name="Andreopoulos W."/>
            <person name="Pangilinan J."/>
            <person name="LaButti K."/>
            <person name="Riley R."/>
            <person name="Lipzen A."/>
            <person name="Clum A."/>
            <person name="Drula E."/>
            <person name="Henrissat B."/>
            <person name="Kohler A."/>
            <person name="Grigoriev I.V."/>
            <person name="Martin F.M."/>
            <person name="Hacquard S."/>
        </authorList>
    </citation>
    <scope>NUCLEOTIDE SEQUENCE</scope>
    <source>
        <strain evidence="2">MPI-SDFR-AT-0073</strain>
    </source>
</reference>
<keyword evidence="1" id="KW-1133">Transmembrane helix</keyword>
<organism evidence="2 3">
    <name type="scientific">Truncatella angustata</name>
    <dbReference type="NCBI Taxonomy" id="152316"/>
    <lineage>
        <taxon>Eukaryota</taxon>
        <taxon>Fungi</taxon>
        <taxon>Dikarya</taxon>
        <taxon>Ascomycota</taxon>
        <taxon>Pezizomycotina</taxon>
        <taxon>Sordariomycetes</taxon>
        <taxon>Xylariomycetidae</taxon>
        <taxon>Amphisphaeriales</taxon>
        <taxon>Sporocadaceae</taxon>
        <taxon>Truncatella</taxon>
    </lineage>
</organism>
<evidence type="ECO:0000256" key="1">
    <source>
        <dbReference type="SAM" id="Phobius"/>
    </source>
</evidence>
<dbReference type="GeneID" id="70135133"/>
<keyword evidence="1" id="KW-0812">Transmembrane</keyword>
<dbReference type="RefSeq" id="XP_045963787.1">
    <property type="nucleotide sequence ID" value="XM_046106242.1"/>
</dbReference>
<proteinExistence type="predicted"/>
<keyword evidence="1" id="KW-0472">Membrane</keyword>
<protein>
    <submittedName>
        <fullName evidence="2">Uncharacterized protein</fullName>
    </submittedName>
</protein>
<dbReference type="Proteomes" id="UP000758603">
    <property type="component" value="Unassembled WGS sequence"/>
</dbReference>
<dbReference type="OrthoDB" id="5210410at2759"/>
<evidence type="ECO:0000313" key="3">
    <source>
        <dbReference type="Proteomes" id="UP000758603"/>
    </source>
</evidence>